<feature type="transmembrane region" description="Helical" evidence="6">
    <location>
        <begin position="129"/>
        <end position="151"/>
    </location>
</feature>
<dbReference type="SUPFAM" id="SSF103473">
    <property type="entry name" value="MFS general substrate transporter"/>
    <property type="match status" value="1"/>
</dbReference>
<evidence type="ECO:0000256" key="5">
    <source>
        <dbReference type="ARBA" id="ARBA00023136"/>
    </source>
</evidence>
<dbReference type="InterPro" id="IPR000849">
    <property type="entry name" value="Sugar_P_transporter"/>
</dbReference>
<proteinExistence type="predicted"/>
<dbReference type="PIRSF" id="PIRSF002808">
    <property type="entry name" value="Hexose_phosphate_transp"/>
    <property type="match status" value="1"/>
</dbReference>
<name>A0A089M097_9BACL</name>
<keyword evidence="5 6" id="KW-0472">Membrane</keyword>
<dbReference type="PANTHER" id="PTHR43826:SF3">
    <property type="entry name" value="GLUCOSE-6-PHOSPHATE EXCHANGER SLC37A4"/>
    <property type="match status" value="1"/>
</dbReference>
<evidence type="ECO:0000256" key="2">
    <source>
        <dbReference type="ARBA" id="ARBA00022448"/>
    </source>
</evidence>
<evidence type="ECO:0000256" key="4">
    <source>
        <dbReference type="ARBA" id="ARBA00022989"/>
    </source>
</evidence>
<dbReference type="GO" id="GO:0005886">
    <property type="term" value="C:plasma membrane"/>
    <property type="evidence" value="ECO:0007669"/>
    <property type="project" value="UniProtKB-SubCell"/>
</dbReference>
<organism evidence="8 9">
    <name type="scientific">Paenibacillus stellifer</name>
    <dbReference type="NCBI Taxonomy" id="169760"/>
    <lineage>
        <taxon>Bacteria</taxon>
        <taxon>Bacillati</taxon>
        <taxon>Bacillota</taxon>
        <taxon>Bacilli</taxon>
        <taxon>Bacillales</taxon>
        <taxon>Paenibacillaceae</taxon>
        <taxon>Paenibacillus</taxon>
    </lineage>
</organism>
<keyword evidence="2" id="KW-0813">Transport</keyword>
<evidence type="ECO:0000313" key="8">
    <source>
        <dbReference type="EMBL" id="AIQ64898.1"/>
    </source>
</evidence>
<feature type="transmembrane region" description="Helical" evidence="6">
    <location>
        <begin position="157"/>
        <end position="177"/>
    </location>
</feature>
<evidence type="ECO:0000313" key="9">
    <source>
        <dbReference type="Proteomes" id="UP000029507"/>
    </source>
</evidence>
<dbReference type="Proteomes" id="UP000029507">
    <property type="component" value="Chromosome"/>
</dbReference>
<feature type="transmembrane region" description="Helical" evidence="6">
    <location>
        <begin position="286"/>
        <end position="307"/>
    </location>
</feature>
<protein>
    <recommendedName>
        <fullName evidence="7">Major facilitator superfamily (MFS) profile domain-containing protein</fullName>
    </recommendedName>
</protein>
<feature type="transmembrane region" description="Helical" evidence="6">
    <location>
        <begin position="211"/>
        <end position="233"/>
    </location>
</feature>
<dbReference type="KEGG" id="pste:PSTEL_19065"/>
<dbReference type="InterPro" id="IPR036259">
    <property type="entry name" value="MFS_trans_sf"/>
</dbReference>
<reference evidence="8 9" key="1">
    <citation type="submission" date="2014-08" db="EMBL/GenBank/DDBJ databases">
        <title>Comparative genomics of the Paenibacillus odorifer group.</title>
        <authorList>
            <person name="den Bakker H.C."/>
            <person name="Tsai Y.-C."/>
            <person name="Martin N."/>
            <person name="Korlach J."/>
            <person name="Wiedmann M."/>
        </authorList>
    </citation>
    <scope>NUCLEOTIDE SEQUENCE [LARGE SCALE GENOMIC DNA]</scope>
    <source>
        <strain evidence="8 9">DSM 14472</strain>
    </source>
</reference>
<dbReference type="HOGENOM" id="CLU_001265_31_0_9"/>
<feature type="transmembrane region" description="Helical" evidence="6">
    <location>
        <begin position="253"/>
        <end position="274"/>
    </location>
</feature>
<dbReference type="GO" id="GO:0035435">
    <property type="term" value="P:phosphate ion transmembrane transport"/>
    <property type="evidence" value="ECO:0007669"/>
    <property type="project" value="TreeGrafter"/>
</dbReference>
<feature type="transmembrane region" description="Helical" evidence="6">
    <location>
        <begin position="313"/>
        <end position="340"/>
    </location>
</feature>
<comment type="subcellular location">
    <subcellularLocation>
        <location evidence="1">Cell membrane</location>
        <topology evidence="1">Multi-pass membrane protein</topology>
    </subcellularLocation>
</comment>
<feature type="transmembrane region" description="Helical" evidence="6">
    <location>
        <begin position="69"/>
        <end position="89"/>
    </location>
</feature>
<feature type="domain" description="Major facilitator superfamily (MFS) profile" evidence="7">
    <location>
        <begin position="1"/>
        <end position="403"/>
    </location>
</feature>
<keyword evidence="4 6" id="KW-1133">Transmembrane helix</keyword>
<dbReference type="InterPro" id="IPR051337">
    <property type="entry name" value="OPA_Antiporter"/>
</dbReference>
<dbReference type="InterPro" id="IPR020846">
    <property type="entry name" value="MFS_dom"/>
</dbReference>
<dbReference type="EMBL" id="CP009286">
    <property type="protein sequence ID" value="AIQ64898.1"/>
    <property type="molecule type" value="Genomic_DNA"/>
</dbReference>
<gene>
    <name evidence="8" type="ORF">PSTEL_19065</name>
</gene>
<dbReference type="Pfam" id="PF07690">
    <property type="entry name" value="MFS_1"/>
    <property type="match status" value="1"/>
</dbReference>
<evidence type="ECO:0000256" key="1">
    <source>
        <dbReference type="ARBA" id="ARBA00004651"/>
    </source>
</evidence>
<dbReference type="PANTHER" id="PTHR43826">
    <property type="entry name" value="GLUCOSE-6-PHOSPHATE EXCHANGER SLC37A4"/>
    <property type="match status" value="1"/>
</dbReference>
<dbReference type="STRING" id="169760.PSTEL_19065"/>
<evidence type="ECO:0000256" key="6">
    <source>
        <dbReference type="SAM" id="Phobius"/>
    </source>
</evidence>
<feature type="transmembrane region" description="Helical" evidence="6">
    <location>
        <begin position="378"/>
        <end position="399"/>
    </location>
</feature>
<keyword evidence="9" id="KW-1185">Reference proteome</keyword>
<keyword evidence="3 6" id="KW-0812">Transmembrane</keyword>
<sequence length="409" mass="44194">MRTVFFICWITYTSTYIGRLNFNASMGEMMTSDHFSKSQLGLVAAAFFFAYGIGQFISGILGDRVSPKLLVFLGLTCSSALNLAMGISSTYEMMVILWSLNGLAQSLTWSPMAKLIADRLPKKESFRALAVLTTTVPAGTLITYLMCSLLIDYSGWRMVFDMAAFLMFPVAVVWYIVISKLEHKADNGGFTEQSPALAATGTTFPLHHTPLYTLFAVSGLLFIGMGAMLHGILKDGIMTWMPTYLAEGYHTGSSLAIRLTMVLPVINLAGVYLAGLINRKIFQNELVTAAALFALTVLALLVLIGYGKNSLPLALLMLGIVTSAMLGVNAMLVSFVPVYFRESGRVSTVSGLLNSATYVGSALSSYGIGAVAEQLGWGFTRLSWCVLALGGAVICVIASGRWRAFTRKI</sequence>
<dbReference type="GO" id="GO:0061513">
    <property type="term" value="F:glucose 6-phosphate:phosphate antiporter activity"/>
    <property type="evidence" value="ECO:0007669"/>
    <property type="project" value="TreeGrafter"/>
</dbReference>
<feature type="transmembrane region" description="Helical" evidence="6">
    <location>
        <begin position="39"/>
        <end position="57"/>
    </location>
</feature>
<accession>A0A089M097</accession>
<dbReference type="InterPro" id="IPR011701">
    <property type="entry name" value="MFS"/>
</dbReference>
<dbReference type="AlphaFoldDB" id="A0A089M097"/>
<feature type="transmembrane region" description="Helical" evidence="6">
    <location>
        <begin position="352"/>
        <end position="372"/>
    </location>
</feature>
<evidence type="ECO:0000259" key="7">
    <source>
        <dbReference type="PROSITE" id="PS50850"/>
    </source>
</evidence>
<dbReference type="Gene3D" id="1.20.1250.20">
    <property type="entry name" value="MFS general substrate transporter like domains"/>
    <property type="match status" value="2"/>
</dbReference>
<evidence type="ECO:0000256" key="3">
    <source>
        <dbReference type="ARBA" id="ARBA00022692"/>
    </source>
</evidence>
<dbReference type="PROSITE" id="PS50850">
    <property type="entry name" value="MFS"/>
    <property type="match status" value="1"/>
</dbReference>
<feature type="transmembrane region" description="Helical" evidence="6">
    <location>
        <begin position="95"/>
        <end position="117"/>
    </location>
</feature>